<evidence type="ECO:0000259" key="1">
    <source>
        <dbReference type="Pfam" id="PF12645"/>
    </source>
</evidence>
<keyword evidence="3" id="KW-1185">Reference proteome</keyword>
<dbReference type="InterPro" id="IPR013325">
    <property type="entry name" value="RNA_pol_sigma_r2"/>
</dbReference>
<dbReference type="SUPFAM" id="SSF88946">
    <property type="entry name" value="Sigma2 domain of RNA polymerase sigma factors"/>
    <property type="match status" value="1"/>
</dbReference>
<gene>
    <name evidence="2" type="ORF">HMPREF0083_00564</name>
</gene>
<comment type="caution">
    <text evidence="2">The sequence shown here is derived from an EMBL/GenBank/DDBJ whole genome shotgun (WGS) entry which is preliminary data.</text>
</comment>
<dbReference type="GO" id="GO:0003700">
    <property type="term" value="F:DNA-binding transcription factor activity"/>
    <property type="evidence" value="ECO:0007669"/>
    <property type="project" value="InterPro"/>
</dbReference>
<dbReference type="Proteomes" id="UP000016511">
    <property type="component" value="Unassembled WGS sequence"/>
</dbReference>
<dbReference type="InterPro" id="IPR024760">
    <property type="entry name" value="HTH_dom_conjug_TS-like"/>
</dbReference>
<evidence type="ECO:0000313" key="3">
    <source>
        <dbReference type="Proteomes" id="UP000016511"/>
    </source>
</evidence>
<reference evidence="2 3" key="1">
    <citation type="submission" date="2013-08" db="EMBL/GenBank/DDBJ databases">
        <authorList>
            <person name="Weinstock G."/>
            <person name="Sodergren E."/>
            <person name="Wylie T."/>
            <person name="Fulton L."/>
            <person name="Fulton R."/>
            <person name="Fronick C."/>
            <person name="O'Laughlin M."/>
            <person name="Godfrey J."/>
            <person name="Miner T."/>
            <person name="Herter B."/>
            <person name="Appelbaum E."/>
            <person name="Cordes M."/>
            <person name="Lek S."/>
            <person name="Wollam A."/>
            <person name="Pepin K.H."/>
            <person name="Palsikar V.B."/>
            <person name="Mitreva M."/>
            <person name="Wilson R.K."/>
        </authorList>
    </citation>
    <scope>NUCLEOTIDE SEQUENCE [LARGE SCALE GENOMIC DNA]</scope>
    <source>
        <strain evidence="2 3">ATCC 12856</strain>
    </source>
</reference>
<organism evidence="2 3">
    <name type="scientific">Aneurinibacillus aneurinilyticus ATCC 12856</name>
    <dbReference type="NCBI Taxonomy" id="649747"/>
    <lineage>
        <taxon>Bacteria</taxon>
        <taxon>Bacillati</taxon>
        <taxon>Bacillota</taxon>
        <taxon>Bacilli</taxon>
        <taxon>Bacillales</taxon>
        <taxon>Paenibacillaceae</taxon>
        <taxon>Aneurinibacillus group</taxon>
        <taxon>Aneurinibacillus</taxon>
    </lineage>
</organism>
<name>U1YKP8_ANEAE</name>
<dbReference type="GeneID" id="92840153"/>
<proteinExistence type="predicted"/>
<dbReference type="STRING" id="649747.HMPREF0083_00564"/>
<dbReference type="eggNOG" id="ENOG5033D4G">
    <property type="taxonomic scope" value="Bacteria"/>
</dbReference>
<dbReference type="RefSeq" id="WP_021622763.1">
    <property type="nucleotide sequence ID" value="NZ_KE952833.1"/>
</dbReference>
<protein>
    <submittedName>
        <fullName evidence="2">Sigma-O factor regulatory protein RsoA family protein</fullName>
    </submittedName>
</protein>
<dbReference type="AlphaFoldDB" id="U1YKP8"/>
<dbReference type="PATRIC" id="fig|649747.3.peg.500"/>
<feature type="domain" description="Helix-turn-helix conjugative transposon-like" evidence="1">
    <location>
        <begin position="10"/>
        <end position="64"/>
    </location>
</feature>
<dbReference type="GO" id="GO:0006352">
    <property type="term" value="P:DNA-templated transcription initiation"/>
    <property type="evidence" value="ECO:0007669"/>
    <property type="project" value="InterPro"/>
</dbReference>
<accession>U1YKP8</accession>
<dbReference type="HOGENOM" id="CLU_189919_2_0_9"/>
<dbReference type="Pfam" id="PF12645">
    <property type="entry name" value="HTH_16"/>
    <property type="match status" value="1"/>
</dbReference>
<evidence type="ECO:0000313" key="2">
    <source>
        <dbReference type="EMBL" id="ERI11346.1"/>
    </source>
</evidence>
<sequence>MVYTTIDLPELVKEAQNKNKNSMTYIIEAFKPKLQASLHQTVVQEREDLAQELSIKLIEAIQHYNLEATPGFYDFLDQIEGSSRRS</sequence>
<dbReference type="EMBL" id="AWSJ01000042">
    <property type="protein sequence ID" value="ERI11346.1"/>
    <property type="molecule type" value="Genomic_DNA"/>
</dbReference>